<sequence>MPHFSRLEDEADAIIGLVKIHRHTSRHMYTRHSKLSLLQKNVLYSVFTVSFFPSVKNKKDLGYLLGMSFESVDIWFKKMRKCVKSSSLEIKKISSSEILSIYINENGKLN</sequence>
<dbReference type="KEGG" id="vnx:VNE69_06232"/>
<dbReference type="InterPro" id="IPR009057">
    <property type="entry name" value="Homeodomain-like_sf"/>
</dbReference>
<name>A0AAX4JD31_9MICR</name>
<evidence type="ECO:0000313" key="4">
    <source>
        <dbReference type="Proteomes" id="UP001334084"/>
    </source>
</evidence>
<keyword evidence="1 3" id="KW-0238">DNA-binding</keyword>
<dbReference type="EMBL" id="CP142731">
    <property type="protein sequence ID" value="WUR03919.1"/>
    <property type="molecule type" value="Genomic_DNA"/>
</dbReference>
<dbReference type="SUPFAM" id="SSF46689">
    <property type="entry name" value="Homeodomain-like"/>
    <property type="match status" value="1"/>
</dbReference>
<dbReference type="GO" id="GO:0003677">
    <property type="term" value="F:DNA binding"/>
    <property type="evidence" value="ECO:0007669"/>
    <property type="project" value="UniProtKB-UniRule"/>
</dbReference>
<feature type="DNA-binding region" description="Homeobox" evidence="1">
    <location>
        <begin position="28"/>
        <end position="87"/>
    </location>
</feature>
<dbReference type="GeneID" id="90541729"/>
<evidence type="ECO:0000256" key="1">
    <source>
        <dbReference type="PROSITE-ProRule" id="PRU00108"/>
    </source>
</evidence>
<reference evidence="3" key="1">
    <citation type="journal article" date="2024" name="BMC Genomics">
        <title>Functional annotation of a divergent genome using sequence and structure-based similarity.</title>
        <authorList>
            <person name="Svedberg D."/>
            <person name="Winiger R.R."/>
            <person name="Berg A."/>
            <person name="Sharma H."/>
            <person name="Tellgren-Roth C."/>
            <person name="Debrunner-Vossbrinck B.A."/>
            <person name="Vossbrinck C.R."/>
            <person name="Barandun J."/>
        </authorList>
    </citation>
    <scope>NUCLEOTIDE SEQUENCE</scope>
    <source>
        <strain evidence="3">Illinois isolate</strain>
    </source>
</reference>
<evidence type="ECO:0000313" key="3">
    <source>
        <dbReference type="EMBL" id="WUR03919.1"/>
    </source>
</evidence>
<dbReference type="AlphaFoldDB" id="A0AAX4JD31"/>
<dbReference type="GO" id="GO:0005634">
    <property type="term" value="C:nucleus"/>
    <property type="evidence" value="ECO:0007669"/>
    <property type="project" value="UniProtKB-SubCell"/>
</dbReference>
<keyword evidence="4" id="KW-1185">Reference proteome</keyword>
<keyword evidence="1 3" id="KW-0371">Homeobox</keyword>
<dbReference type="Gene3D" id="1.10.10.60">
    <property type="entry name" value="Homeodomain-like"/>
    <property type="match status" value="1"/>
</dbReference>
<evidence type="ECO:0000259" key="2">
    <source>
        <dbReference type="PROSITE" id="PS50071"/>
    </source>
</evidence>
<protein>
    <submittedName>
        <fullName evidence="3">Homeobox domain-containing protein 15</fullName>
    </submittedName>
</protein>
<dbReference type="Proteomes" id="UP001334084">
    <property type="component" value="Chromosome 6"/>
</dbReference>
<organism evidence="3 4">
    <name type="scientific">Vairimorpha necatrix</name>
    <dbReference type="NCBI Taxonomy" id="6039"/>
    <lineage>
        <taxon>Eukaryota</taxon>
        <taxon>Fungi</taxon>
        <taxon>Fungi incertae sedis</taxon>
        <taxon>Microsporidia</taxon>
        <taxon>Nosematidae</taxon>
        <taxon>Vairimorpha</taxon>
    </lineage>
</organism>
<gene>
    <name evidence="3" type="ORF">VNE69_06232</name>
</gene>
<keyword evidence="1" id="KW-0539">Nucleus</keyword>
<dbReference type="InterPro" id="IPR001356">
    <property type="entry name" value="HD"/>
</dbReference>
<proteinExistence type="predicted"/>
<comment type="subcellular location">
    <subcellularLocation>
        <location evidence="1">Nucleus</location>
    </subcellularLocation>
</comment>
<dbReference type="RefSeq" id="XP_065330064.1">
    <property type="nucleotide sequence ID" value="XM_065473992.1"/>
</dbReference>
<dbReference type="PROSITE" id="PS50071">
    <property type="entry name" value="HOMEOBOX_2"/>
    <property type="match status" value="1"/>
</dbReference>
<feature type="domain" description="Homeobox" evidence="2">
    <location>
        <begin position="26"/>
        <end position="86"/>
    </location>
</feature>
<accession>A0AAX4JD31</accession>
<dbReference type="CDD" id="cd00086">
    <property type="entry name" value="homeodomain"/>
    <property type="match status" value="1"/>
</dbReference>